<proteinExistence type="predicted"/>
<dbReference type="Proteomes" id="UP000585507">
    <property type="component" value="Unassembled WGS sequence"/>
</dbReference>
<accession>A0A7W8UFD3</accession>
<reference evidence="1 2" key="1">
    <citation type="submission" date="2020-08" db="EMBL/GenBank/DDBJ databases">
        <title>Genomic Encyclopedia of Type Strains, Phase IV (KMG-V): Genome sequencing to study the core and pangenomes of soil and plant-associated prokaryotes.</title>
        <authorList>
            <person name="Whitman W."/>
        </authorList>
    </citation>
    <scope>NUCLEOTIDE SEQUENCE [LARGE SCALE GENOMIC DNA]</scope>
    <source>
        <strain evidence="1 2">SEMIA 4084</strain>
    </source>
</reference>
<name>A0A7W8UFD3_9HYPH</name>
<dbReference type="AlphaFoldDB" id="A0A7W8UFD3"/>
<protein>
    <submittedName>
        <fullName evidence="1">Uncharacterized protein</fullName>
    </submittedName>
</protein>
<comment type="caution">
    <text evidence="1">The sequence shown here is derived from an EMBL/GenBank/DDBJ whole genome shotgun (WGS) entry which is preliminary data.</text>
</comment>
<evidence type="ECO:0000313" key="2">
    <source>
        <dbReference type="Proteomes" id="UP000585507"/>
    </source>
</evidence>
<organism evidence="1 2">
    <name type="scientific">Rhizobium giardinii</name>
    <dbReference type="NCBI Taxonomy" id="56731"/>
    <lineage>
        <taxon>Bacteria</taxon>
        <taxon>Pseudomonadati</taxon>
        <taxon>Pseudomonadota</taxon>
        <taxon>Alphaproteobacteria</taxon>
        <taxon>Hyphomicrobiales</taxon>
        <taxon>Rhizobiaceae</taxon>
        <taxon>Rhizobium/Agrobacterium group</taxon>
        <taxon>Rhizobium</taxon>
    </lineage>
</organism>
<evidence type="ECO:0000313" key="1">
    <source>
        <dbReference type="EMBL" id="MBB5537537.1"/>
    </source>
</evidence>
<dbReference type="EMBL" id="JACHBK010000010">
    <property type="protein sequence ID" value="MBB5537537.1"/>
    <property type="molecule type" value="Genomic_DNA"/>
</dbReference>
<gene>
    <name evidence="1" type="ORF">GGD55_004257</name>
</gene>
<sequence>MSGLIKLLPRASPLLAAFQPKFSSFLCSVDGALFGSKAEP</sequence>
<keyword evidence="2" id="KW-1185">Reference proteome</keyword>